<feature type="compositionally biased region" description="Basic and acidic residues" evidence="7">
    <location>
        <begin position="218"/>
        <end position="227"/>
    </location>
</feature>
<comment type="similarity">
    <text evidence="1">Belongs to the RNA polymerase beta' chain family.</text>
</comment>
<evidence type="ECO:0000256" key="7">
    <source>
        <dbReference type="SAM" id="MobiDB-lite"/>
    </source>
</evidence>
<evidence type="ECO:0000256" key="2">
    <source>
        <dbReference type="ARBA" id="ARBA00012418"/>
    </source>
</evidence>
<comment type="caution">
    <text evidence="9">The sequence shown here is derived from an EMBL/GenBank/DDBJ whole genome shotgun (WGS) entry which is preliminary data.</text>
</comment>
<evidence type="ECO:0000256" key="6">
    <source>
        <dbReference type="ARBA" id="ARBA00023163"/>
    </source>
</evidence>
<feature type="compositionally biased region" description="Basic residues" evidence="7">
    <location>
        <begin position="140"/>
        <end position="149"/>
    </location>
</feature>
<feature type="compositionally biased region" description="Acidic residues" evidence="7">
    <location>
        <begin position="266"/>
        <end position="278"/>
    </location>
</feature>
<dbReference type="EC" id="2.7.7.6" evidence="2"/>
<evidence type="ECO:0000256" key="5">
    <source>
        <dbReference type="ARBA" id="ARBA00022695"/>
    </source>
</evidence>
<feature type="domain" description="RNA polymerase Rpb1" evidence="8">
    <location>
        <begin position="310"/>
        <end position="492"/>
    </location>
</feature>
<feature type="compositionally biased region" description="Acidic residues" evidence="7">
    <location>
        <begin position="163"/>
        <end position="174"/>
    </location>
</feature>
<dbReference type="AlphaFoldDB" id="A0A813IDI5"/>
<organism evidence="9 10">
    <name type="scientific">Polarella glacialis</name>
    <name type="common">Dinoflagellate</name>
    <dbReference type="NCBI Taxonomy" id="89957"/>
    <lineage>
        <taxon>Eukaryota</taxon>
        <taxon>Sar</taxon>
        <taxon>Alveolata</taxon>
        <taxon>Dinophyceae</taxon>
        <taxon>Suessiales</taxon>
        <taxon>Suessiaceae</taxon>
        <taxon>Polarella</taxon>
    </lineage>
</organism>
<dbReference type="SUPFAM" id="SSF64484">
    <property type="entry name" value="beta and beta-prime subunits of DNA dependent RNA-polymerase"/>
    <property type="match status" value="1"/>
</dbReference>
<dbReference type="Pfam" id="PF04998">
    <property type="entry name" value="RNA_pol_Rpb1_5"/>
    <property type="match status" value="1"/>
</dbReference>
<evidence type="ECO:0000313" key="10">
    <source>
        <dbReference type="Proteomes" id="UP000626109"/>
    </source>
</evidence>
<protein>
    <recommendedName>
        <fullName evidence="2">DNA-directed RNA polymerase</fullName>
        <ecNumber evidence="2">2.7.7.6</ecNumber>
    </recommendedName>
</protein>
<evidence type="ECO:0000259" key="8">
    <source>
        <dbReference type="Pfam" id="PF04998"/>
    </source>
</evidence>
<dbReference type="Proteomes" id="UP000626109">
    <property type="component" value="Unassembled WGS sequence"/>
</dbReference>
<keyword evidence="5" id="KW-0548">Nucleotidyltransferase</keyword>
<dbReference type="InterPro" id="IPR045867">
    <property type="entry name" value="DNA-dir_RpoC_beta_prime"/>
</dbReference>
<dbReference type="PANTHER" id="PTHR19376">
    <property type="entry name" value="DNA-DIRECTED RNA POLYMERASE"/>
    <property type="match status" value="1"/>
</dbReference>
<feature type="compositionally biased region" description="Low complexity" evidence="7">
    <location>
        <begin position="289"/>
        <end position="300"/>
    </location>
</feature>
<dbReference type="Gene3D" id="3.30.70.2850">
    <property type="match status" value="1"/>
</dbReference>
<feature type="compositionally biased region" description="Basic and acidic residues" evidence="7">
    <location>
        <begin position="150"/>
        <end position="162"/>
    </location>
</feature>
<name>A0A813IDI5_POLGL</name>
<keyword evidence="6" id="KW-0804">Transcription</keyword>
<dbReference type="EMBL" id="CAJNNW010006175">
    <property type="protein sequence ID" value="CAE8648075.1"/>
    <property type="molecule type" value="Genomic_DNA"/>
</dbReference>
<dbReference type="GO" id="GO:0005736">
    <property type="term" value="C:RNA polymerase I complex"/>
    <property type="evidence" value="ECO:0007669"/>
    <property type="project" value="TreeGrafter"/>
</dbReference>
<evidence type="ECO:0000313" key="9">
    <source>
        <dbReference type="EMBL" id="CAE8648075.1"/>
    </source>
</evidence>
<evidence type="ECO:0000256" key="1">
    <source>
        <dbReference type="ARBA" id="ARBA00006460"/>
    </source>
</evidence>
<feature type="non-terminal residue" evidence="9">
    <location>
        <position position="1"/>
    </location>
</feature>
<keyword evidence="3" id="KW-0240">DNA-directed RNA polymerase</keyword>
<dbReference type="GO" id="GO:0003677">
    <property type="term" value="F:DNA binding"/>
    <property type="evidence" value="ECO:0007669"/>
    <property type="project" value="InterPro"/>
</dbReference>
<keyword evidence="4" id="KW-0808">Transferase</keyword>
<evidence type="ECO:0000256" key="4">
    <source>
        <dbReference type="ARBA" id="ARBA00022679"/>
    </source>
</evidence>
<dbReference type="InterPro" id="IPR007081">
    <property type="entry name" value="RNA_pol_Rpb1_5"/>
</dbReference>
<reference evidence="9" key="1">
    <citation type="submission" date="2021-02" db="EMBL/GenBank/DDBJ databases">
        <authorList>
            <person name="Dougan E. K."/>
            <person name="Rhodes N."/>
            <person name="Thang M."/>
            <person name="Chan C."/>
        </authorList>
    </citation>
    <scope>NUCLEOTIDE SEQUENCE</scope>
</reference>
<evidence type="ECO:0000256" key="3">
    <source>
        <dbReference type="ARBA" id="ARBA00022478"/>
    </source>
</evidence>
<dbReference type="PANTHER" id="PTHR19376:SF11">
    <property type="entry name" value="DNA-DIRECTED RNA POLYMERASE I SUBUNIT RPA1"/>
    <property type="match status" value="1"/>
</dbReference>
<sequence>MGSNGKPVGVAQRMAAAQALKRKFRKVTLMDCLSRVAVSESVQLVHGKAVWIYHCRLEFMNLDELCKAVPHVSLERIEAFMVTICRKLKLELARVVKESKDAAKATSVKRRGTVAAAGGAEDGGGAADKDEEGDEEKKPSGKKKQRKARGAVEDKEAAKEAAADDEDVEEDDDASSGMYSSDNEDPKILDEPDEAELGGADTAEGRMQEDSETEDEAELKKDKLGKDDDSDDSELEDEKKVFGEVSDDEEDEPKKGKKIGKGDRIDDPDDEDAEDAEDEGKAGKRKAAAAKLGETKLAASPKKKKSEKSGAAAAAGKAKMEDSDEARFRAQAALKEALNSGQFVWSSSLVNNAMSIIVTHSHSQCPHSLFVGNVLHGICKNAELQDPSCQGVNAVHVKEDKDNISLECEGINLFGLQALPPNMVDHNKIYTNNIRNILETFGCEAARAAVVREVKNVFGHYGIEVDHRHLSLIADYMAQGGDLRAFNRLGMLHSPSPLLQMSYETTMQFLGSACQEDLLDTMKSPAASIVLGQPPLVGTGMVNLLMDLDPPDPPWKKHRKFTF</sequence>
<dbReference type="GO" id="GO:0006351">
    <property type="term" value="P:DNA-templated transcription"/>
    <property type="evidence" value="ECO:0007669"/>
    <property type="project" value="InterPro"/>
</dbReference>
<accession>A0A813IDI5</accession>
<feature type="region of interest" description="Disordered" evidence="7">
    <location>
        <begin position="103"/>
        <end position="322"/>
    </location>
</feature>
<gene>
    <name evidence="9" type="ORF">PGLA2088_LOCUS6243</name>
</gene>
<dbReference type="GO" id="GO:0003899">
    <property type="term" value="F:DNA-directed RNA polymerase activity"/>
    <property type="evidence" value="ECO:0007669"/>
    <property type="project" value="UniProtKB-EC"/>
</dbReference>
<proteinExistence type="inferred from homology"/>